<gene>
    <name evidence="1" type="ORF">BTUL_0215g00020</name>
</gene>
<protein>
    <submittedName>
        <fullName evidence="1">Uncharacterized protein</fullName>
    </submittedName>
</protein>
<dbReference type="AlphaFoldDB" id="A0A4Z1EAU1"/>
<comment type="caution">
    <text evidence="1">The sequence shown here is derived from an EMBL/GenBank/DDBJ whole genome shotgun (WGS) entry which is preliminary data.</text>
</comment>
<dbReference type="Proteomes" id="UP000297777">
    <property type="component" value="Unassembled WGS sequence"/>
</dbReference>
<sequence length="146" mass="16653">MFSIPNHTPEVDYGTIQGKDNKMVERCRLISTQEVLTLPSRWKLSQEYARIEEIAETLEFEVKKCTYLQGCKRAQGCVELIIVYANEANEAKGPGHRPLKHTTYQLRAAIGLNFRKWKARALVVHTEFAIITCTHTKIQSIGEAYA</sequence>
<evidence type="ECO:0000313" key="1">
    <source>
        <dbReference type="EMBL" id="TGO08299.1"/>
    </source>
</evidence>
<organism evidence="1 2">
    <name type="scientific">Botrytis tulipae</name>
    <dbReference type="NCBI Taxonomy" id="87230"/>
    <lineage>
        <taxon>Eukaryota</taxon>
        <taxon>Fungi</taxon>
        <taxon>Dikarya</taxon>
        <taxon>Ascomycota</taxon>
        <taxon>Pezizomycotina</taxon>
        <taxon>Leotiomycetes</taxon>
        <taxon>Helotiales</taxon>
        <taxon>Sclerotiniaceae</taxon>
        <taxon>Botrytis</taxon>
    </lineage>
</organism>
<evidence type="ECO:0000313" key="2">
    <source>
        <dbReference type="Proteomes" id="UP000297777"/>
    </source>
</evidence>
<accession>A0A4Z1EAU1</accession>
<reference evidence="1 2" key="1">
    <citation type="submission" date="2017-12" db="EMBL/GenBank/DDBJ databases">
        <title>Comparative genomics of Botrytis spp.</title>
        <authorList>
            <person name="Valero-Jimenez C.A."/>
            <person name="Tapia P."/>
            <person name="Veloso J."/>
            <person name="Silva-Moreno E."/>
            <person name="Staats M."/>
            <person name="Valdes J.H."/>
            <person name="Van Kan J.A.L."/>
        </authorList>
    </citation>
    <scope>NUCLEOTIDE SEQUENCE [LARGE SCALE GENOMIC DNA]</scope>
    <source>
        <strain evidence="1 2">Bt9001</strain>
    </source>
</reference>
<keyword evidence="2" id="KW-1185">Reference proteome</keyword>
<name>A0A4Z1EAU1_9HELO</name>
<proteinExistence type="predicted"/>
<dbReference type="EMBL" id="PQXH01000215">
    <property type="protein sequence ID" value="TGO08299.1"/>
    <property type="molecule type" value="Genomic_DNA"/>
</dbReference>
<dbReference type="OrthoDB" id="10330114at2759"/>